<dbReference type="AlphaFoldDB" id="A0A2I1RF49"/>
<comment type="similarity">
    <text evidence="9">Belongs to the peptidase M15D family.</text>
</comment>
<dbReference type="RefSeq" id="WP_101965225.1">
    <property type="nucleotide sequence ID" value="NZ_PKJS01000025.1"/>
</dbReference>
<organism evidence="10 11">
    <name type="scientific">Faucicola osloensis</name>
    <name type="common">Moraxella osloensis</name>
    <dbReference type="NCBI Taxonomy" id="34062"/>
    <lineage>
        <taxon>Bacteria</taxon>
        <taxon>Pseudomonadati</taxon>
        <taxon>Pseudomonadota</taxon>
        <taxon>Gammaproteobacteria</taxon>
        <taxon>Moraxellales</taxon>
        <taxon>Moraxellaceae</taxon>
        <taxon>Faucicola</taxon>
    </lineage>
</organism>
<keyword evidence="6 9" id="KW-0224">Dipeptidase</keyword>
<keyword evidence="4 9" id="KW-0378">Hydrolase</keyword>
<keyword evidence="3 9" id="KW-0479">Metal-binding</keyword>
<dbReference type="Proteomes" id="UP000234914">
    <property type="component" value="Unassembled WGS sequence"/>
</dbReference>
<sequence>MNSYSEIIASKPLIWSDIEAITVKENQDKLIELKSSDKLKLLPVYFNDGLEGAIPKLVLRKEVANRLCSAAANLPLNLGLVVFDGWRPKKVQYALRDEVRKKILIKHPNADNDWLEMRLDEFVANPKRKGMCPPHLTGGSVDVGLFDTTTDTLIDMGSVFDEASHLSYTSALETETDKRFNQAKLHRRILVSVMLAQGFTNIPTEWWHFDYGNSNWAYFSEQPFAYYGAADFEVAS</sequence>
<dbReference type="EC" id="3.4.13.22" evidence="9"/>
<comment type="cofactor">
    <cofactor evidence="9">
        <name>Zn(2+)</name>
        <dbReference type="ChEBI" id="CHEBI:29105"/>
    </cofactor>
    <text evidence="9">Binds 1 zinc ion per subunit.</text>
</comment>
<dbReference type="GO" id="GO:0071555">
    <property type="term" value="P:cell wall organization"/>
    <property type="evidence" value="ECO:0007669"/>
    <property type="project" value="UniProtKB-KW"/>
</dbReference>
<reference evidence="10 11" key="1">
    <citation type="submission" date="2017-12" db="EMBL/GenBank/DDBJ databases">
        <title>Phylogenetic diversity of female urinary microbiome.</title>
        <authorList>
            <person name="Thomas-White K."/>
            <person name="Wolfe A.J."/>
        </authorList>
    </citation>
    <scope>NUCLEOTIDE SEQUENCE [LARGE SCALE GENOMIC DNA]</scope>
    <source>
        <strain evidence="10 11">UMB0416</strain>
    </source>
</reference>
<evidence type="ECO:0000256" key="8">
    <source>
        <dbReference type="ARBA" id="ARBA00023316"/>
    </source>
</evidence>
<evidence type="ECO:0000256" key="9">
    <source>
        <dbReference type="HAMAP-Rule" id="MF_01924"/>
    </source>
</evidence>
<dbReference type="Gene3D" id="3.30.1380.10">
    <property type="match status" value="1"/>
</dbReference>
<evidence type="ECO:0000256" key="2">
    <source>
        <dbReference type="ARBA" id="ARBA00022670"/>
    </source>
</evidence>
<feature type="binding site" evidence="9">
    <location>
        <position position="135"/>
    </location>
    <ligand>
        <name>Zn(2+)</name>
        <dbReference type="ChEBI" id="CHEBI:29105"/>
        <note>catalytic</note>
    </ligand>
</feature>
<comment type="caution">
    <text evidence="10">The sequence shown here is derived from an EMBL/GenBank/DDBJ whole genome shotgun (WGS) entry which is preliminary data.</text>
</comment>
<feature type="active site" description="Proton donor/acceptor" evidence="9">
    <location>
        <position position="205"/>
    </location>
</feature>
<keyword evidence="5 9" id="KW-0862">Zinc</keyword>
<feature type="binding site" evidence="9">
    <location>
        <position position="142"/>
    </location>
    <ligand>
        <name>Zn(2+)</name>
        <dbReference type="ChEBI" id="CHEBI:29105"/>
        <note>catalytic</note>
    </ligand>
</feature>
<comment type="function">
    <text evidence="9">Catalyzes hydrolysis of the D-alanyl-D-alanine dipeptide.</text>
</comment>
<name>A0A2I1RF49_FAUOS</name>
<dbReference type="HAMAP" id="MF_01924">
    <property type="entry name" value="A_A_dipeptidase"/>
    <property type="match status" value="1"/>
</dbReference>
<dbReference type="InterPro" id="IPR000755">
    <property type="entry name" value="A_A_dipeptidase"/>
</dbReference>
<evidence type="ECO:0000313" key="10">
    <source>
        <dbReference type="EMBL" id="PKZ67750.1"/>
    </source>
</evidence>
<feature type="binding site" evidence="9">
    <location>
        <position position="208"/>
    </location>
    <ligand>
        <name>Zn(2+)</name>
        <dbReference type="ChEBI" id="CHEBI:29105"/>
        <note>catalytic</note>
    </ligand>
</feature>
<comment type="catalytic activity">
    <reaction evidence="1 9">
        <text>D-alanyl-D-alanine + H2O = 2 D-alanine</text>
        <dbReference type="Rhea" id="RHEA:20661"/>
        <dbReference type="ChEBI" id="CHEBI:15377"/>
        <dbReference type="ChEBI" id="CHEBI:57416"/>
        <dbReference type="ChEBI" id="CHEBI:57822"/>
        <dbReference type="EC" id="3.4.13.22"/>
    </reaction>
</comment>
<evidence type="ECO:0000256" key="6">
    <source>
        <dbReference type="ARBA" id="ARBA00022997"/>
    </source>
</evidence>
<dbReference type="GO" id="GO:0006508">
    <property type="term" value="P:proteolysis"/>
    <property type="evidence" value="ECO:0007669"/>
    <property type="project" value="UniProtKB-KW"/>
</dbReference>
<dbReference type="EMBL" id="PKJS01000025">
    <property type="protein sequence ID" value="PKZ67750.1"/>
    <property type="molecule type" value="Genomic_DNA"/>
</dbReference>
<dbReference type="PANTHER" id="PTHR43126">
    <property type="entry name" value="D-ALANYL-D-ALANINE DIPEPTIDASE"/>
    <property type="match status" value="1"/>
</dbReference>
<dbReference type="GO" id="GO:0160237">
    <property type="term" value="F:D-Ala-D-Ala dipeptidase activity"/>
    <property type="evidence" value="ECO:0007669"/>
    <property type="project" value="UniProtKB-EC"/>
</dbReference>
<evidence type="ECO:0000313" key="11">
    <source>
        <dbReference type="Proteomes" id="UP000234914"/>
    </source>
</evidence>
<protein>
    <recommendedName>
        <fullName evidence="9">D-alanyl-D-alanine dipeptidase</fullName>
        <shortName evidence="9">D-Ala-D-Ala dipeptidase</shortName>
        <ecNumber evidence="9">3.4.13.22</ecNumber>
    </recommendedName>
</protein>
<keyword evidence="8" id="KW-0961">Cell wall biogenesis/degradation</keyword>
<keyword evidence="7 9" id="KW-0482">Metalloprotease</keyword>
<proteinExistence type="inferred from homology"/>
<evidence type="ECO:0000256" key="4">
    <source>
        <dbReference type="ARBA" id="ARBA00022801"/>
    </source>
</evidence>
<evidence type="ECO:0000256" key="3">
    <source>
        <dbReference type="ARBA" id="ARBA00022723"/>
    </source>
</evidence>
<evidence type="ECO:0000256" key="7">
    <source>
        <dbReference type="ARBA" id="ARBA00023049"/>
    </source>
</evidence>
<dbReference type="SUPFAM" id="SSF55166">
    <property type="entry name" value="Hedgehog/DD-peptidase"/>
    <property type="match status" value="1"/>
</dbReference>
<dbReference type="InterPro" id="IPR009045">
    <property type="entry name" value="Zn_M74/Hedgehog-like"/>
</dbReference>
<keyword evidence="2 9" id="KW-0645">Protease</keyword>
<dbReference type="PANTHER" id="PTHR43126:SF2">
    <property type="entry name" value="D-ALANYL-D-ALANINE DIPEPTIDASE"/>
    <property type="match status" value="1"/>
</dbReference>
<dbReference type="GO" id="GO:0008237">
    <property type="term" value="F:metallopeptidase activity"/>
    <property type="evidence" value="ECO:0007669"/>
    <property type="project" value="UniProtKB-KW"/>
</dbReference>
<accession>A0A2I1RF49</accession>
<evidence type="ECO:0000256" key="1">
    <source>
        <dbReference type="ARBA" id="ARBA00001362"/>
    </source>
</evidence>
<dbReference type="GO" id="GO:0008270">
    <property type="term" value="F:zinc ion binding"/>
    <property type="evidence" value="ECO:0007669"/>
    <property type="project" value="UniProtKB-UniRule"/>
</dbReference>
<feature type="site" description="Transition state stabilizer" evidence="9">
    <location>
        <position position="87"/>
    </location>
</feature>
<dbReference type="Pfam" id="PF01427">
    <property type="entry name" value="Peptidase_M15"/>
    <property type="match status" value="1"/>
</dbReference>
<evidence type="ECO:0000256" key="5">
    <source>
        <dbReference type="ARBA" id="ARBA00022833"/>
    </source>
</evidence>
<gene>
    <name evidence="9" type="primary">ddpX</name>
    <name evidence="10" type="ORF">CYJ96_12125</name>
</gene>